<name>A0ABR9HQW8_9PSEU</name>
<dbReference type="PANTHER" id="PTHR33678:SF1">
    <property type="entry name" value="BLL1576 PROTEIN"/>
    <property type="match status" value="1"/>
</dbReference>
<sequence>MTALAVYLLTYQHIPVARTAQLVEDLLGLPVSTGWVAGVLTPVATQLDGFAQQVEDALRAASVAHFDETGIRVEGKNWWLHVACTPQLTAYLPHPQRGGEAMDEFGILTRFRGVAVYDGLMSYQDFGRKHARCNAHHLRVLVAAGEAHPEHSWPKIAITTLEQLNTAAHTAREAGLAAIPAHVVDPLLSRFVRTINVGLLLHPPDRGRKQSKTRNLLVRLRDYQHQVLLFARDLTVPFTNNQAERDLRMIKAQLKISGGWRTPHGAHAWLRVRSYISTARKNGHVITALRDAITGNPWLPTTIETA</sequence>
<dbReference type="EMBL" id="JADBEG010000001">
    <property type="protein sequence ID" value="MBE1493331.1"/>
    <property type="molecule type" value="Genomic_DNA"/>
</dbReference>
<dbReference type="Pfam" id="PF03050">
    <property type="entry name" value="DDE_Tnp_IS66"/>
    <property type="match status" value="1"/>
</dbReference>
<comment type="caution">
    <text evidence="2">The sequence shown here is derived from an EMBL/GenBank/DDBJ whole genome shotgun (WGS) entry which is preliminary data.</text>
</comment>
<dbReference type="InterPro" id="IPR004291">
    <property type="entry name" value="Transposase_IS66_central"/>
</dbReference>
<feature type="domain" description="Transposase IS66 central" evidence="1">
    <location>
        <begin position="1"/>
        <end position="267"/>
    </location>
</feature>
<protein>
    <recommendedName>
        <fullName evidence="1">Transposase IS66 central domain-containing protein</fullName>
    </recommendedName>
</protein>
<dbReference type="NCBIfam" id="NF033517">
    <property type="entry name" value="transpos_IS66"/>
    <property type="match status" value="1"/>
</dbReference>
<keyword evidence="3" id="KW-1185">Reference proteome</keyword>
<evidence type="ECO:0000313" key="2">
    <source>
        <dbReference type="EMBL" id="MBE1493331.1"/>
    </source>
</evidence>
<reference evidence="2 3" key="1">
    <citation type="submission" date="2020-10" db="EMBL/GenBank/DDBJ databases">
        <title>Sequencing the genomes of 1000 actinobacteria strains.</title>
        <authorList>
            <person name="Klenk H.-P."/>
        </authorList>
    </citation>
    <scope>NUCLEOTIDE SEQUENCE [LARGE SCALE GENOMIC DNA]</scope>
    <source>
        <strain evidence="2 3">DSM 44653</strain>
    </source>
</reference>
<organism evidence="2 3">
    <name type="scientific">Amycolatopsis lexingtonensis</name>
    <dbReference type="NCBI Taxonomy" id="218822"/>
    <lineage>
        <taxon>Bacteria</taxon>
        <taxon>Bacillati</taxon>
        <taxon>Actinomycetota</taxon>
        <taxon>Actinomycetes</taxon>
        <taxon>Pseudonocardiales</taxon>
        <taxon>Pseudonocardiaceae</taxon>
        <taxon>Amycolatopsis</taxon>
    </lineage>
</organism>
<proteinExistence type="predicted"/>
<evidence type="ECO:0000313" key="3">
    <source>
        <dbReference type="Proteomes" id="UP000631670"/>
    </source>
</evidence>
<gene>
    <name evidence="2" type="ORF">H4696_000431</name>
</gene>
<dbReference type="Proteomes" id="UP000631670">
    <property type="component" value="Unassembled WGS sequence"/>
</dbReference>
<dbReference type="InterPro" id="IPR052344">
    <property type="entry name" value="Transposase-related"/>
</dbReference>
<dbReference type="PANTHER" id="PTHR33678">
    <property type="entry name" value="BLL1576 PROTEIN"/>
    <property type="match status" value="1"/>
</dbReference>
<evidence type="ECO:0000259" key="1">
    <source>
        <dbReference type="Pfam" id="PF03050"/>
    </source>
</evidence>
<accession>A0ABR9HQW8</accession>